<protein>
    <submittedName>
        <fullName evidence="3">Toxin RelE</fullName>
    </submittedName>
</protein>
<keyword evidence="4" id="KW-1185">Reference proteome</keyword>
<dbReference type="InterPro" id="IPR035093">
    <property type="entry name" value="RelE/ParE_toxin_dom_sf"/>
</dbReference>
<dbReference type="InterPro" id="IPR007712">
    <property type="entry name" value="RelE/ParE_toxin"/>
</dbReference>
<evidence type="ECO:0000256" key="1">
    <source>
        <dbReference type="ARBA" id="ARBA00006226"/>
    </source>
</evidence>
<name>A0A8J3HQG4_9RICK</name>
<evidence type="ECO:0000313" key="3">
    <source>
        <dbReference type="EMBL" id="GHM59991.1"/>
    </source>
</evidence>
<evidence type="ECO:0000256" key="2">
    <source>
        <dbReference type="ARBA" id="ARBA00022649"/>
    </source>
</evidence>
<accession>A0A8J3HQG4</accession>
<gene>
    <name evidence="3" type="primary">relE</name>
    <name evidence="3" type="ORF">sL5_09840</name>
</gene>
<dbReference type="Pfam" id="PF05016">
    <property type="entry name" value="ParE_toxin"/>
    <property type="match status" value="1"/>
</dbReference>
<evidence type="ECO:0000313" key="4">
    <source>
        <dbReference type="Proteomes" id="UP000637906"/>
    </source>
</evidence>
<dbReference type="AlphaFoldDB" id="A0A8J3HQG4"/>
<dbReference type="Proteomes" id="UP000637906">
    <property type="component" value="Unassembled WGS sequence"/>
</dbReference>
<organism evidence="3 4">
    <name type="scientific">Candidatus Mesenet longicola</name>
    <dbReference type="NCBI Taxonomy" id="1892558"/>
    <lineage>
        <taxon>Bacteria</taxon>
        <taxon>Pseudomonadati</taxon>
        <taxon>Pseudomonadota</taxon>
        <taxon>Alphaproteobacteria</taxon>
        <taxon>Rickettsiales</taxon>
        <taxon>Anaplasmataceae</taxon>
        <taxon>Candidatus Mesenet</taxon>
    </lineage>
</organism>
<dbReference type="PANTHER" id="PTHR35601">
    <property type="entry name" value="TOXIN RELE"/>
    <property type="match status" value="1"/>
</dbReference>
<dbReference type="Gene3D" id="3.30.2310.20">
    <property type="entry name" value="RelE-like"/>
    <property type="match status" value="1"/>
</dbReference>
<sequence length="97" mass="11316">MEIKPYSIDFLEDVVEKDLAALPVTIESRIGKAIQARLRINPDKLGKPLSYKLKGYFSLRVGDYRIIYRIEIPEHKVLITAVGHRKEIYKRCKIVQF</sequence>
<reference evidence="3 4" key="1">
    <citation type="journal article" date="2021" name="Microb. Ecol.">
        <title>Candidatus Mesenet longicola: Novel Endosymbionts of Brontispa longissima that Induce Cytoplasmic Incompatibility.</title>
        <authorList>
            <person name="Takano S."/>
            <person name="Gotoh Y."/>
            <person name="Hayashi T."/>
        </authorList>
    </citation>
    <scope>NUCLEOTIDE SEQUENCE [LARGE SCALE GENOMIC DNA]</scope>
    <source>
        <strain evidence="3">L5</strain>
    </source>
</reference>
<dbReference type="SUPFAM" id="SSF143011">
    <property type="entry name" value="RelE-like"/>
    <property type="match status" value="1"/>
</dbReference>
<keyword evidence="2" id="KW-1277">Toxin-antitoxin system</keyword>
<comment type="caution">
    <text evidence="3">The sequence shown here is derived from an EMBL/GenBank/DDBJ whole genome shotgun (WGS) entry which is preliminary data.</text>
</comment>
<dbReference type="PANTHER" id="PTHR35601:SF1">
    <property type="entry name" value="TOXIN RELE"/>
    <property type="match status" value="1"/>
</dbReference>
<dbReference type="EMBL" id="BNGU01000054">
    <property type="protein sequence ID" value="GHM59991.1"/>
    <property type="molecule type" value="Genomic_DNA"/>
</dbReference>
<proteinExistence type="inferred from homology"/>
<comment type="similarity">
    <text evidence="1">Belongs to the RelE toxin family.</text>
</comment>